<evidence type="ECO:0000256" key="5">
    <source>
        <dbReference type="ARBA" id="ARBA00022989"/>
    </source>
</evidence>
<feature type="transmembrane region" description="Helical" evidence="7">
    <location>
        <begin position="179"/>
        <end position="198"/>
    </location>
</feature>
<dbReference type="RefSeq" id="WP_185672138.1">
    <property type="nucleotide sequence ID" value="NZ_JACJVP010000045.1"/>
</dbReference>
<evidence type="ECO:0000256" key="3">
    <source>
        <dbReference type="ARBA" id="ARBA00022448"/>
    </source>
</evidence>
<name>A0A7X0RV54_9BACL</name>
<evidence type="ECO:0000259" key="8">
    <source>
        <dbReference type="Pfam" id="PF01545"/>
    </source>
</evidence>
<dbReference type="PANTHER" id="PTHR43840:SF15">
    <property type="entry name" value="MITOCHONDRIAL METAL TRANSPORTER 1-RELATED"/>
    <property type="match status" value="1"/>
</dbReference>
<accession>A0A7X0RV54</accession>
<keyword evidence="3" id="KW-0813">Transport</keyword>
<dbReference type="Gene3D" id="1.20.1510.10">
    <property type="entry name" value="Cation efflux protein transmembrane domain"/>
    <property type="match status" value="1"/>
</dbReference>
<evidence type="ECO:0000256" key="4">
    <source>
        <dbReference type="ARBA" id="ARBA00022692"/>
    </source>
</evidence>
<feature type="transmembrane region" description="Helical" evidence="7">
    <location>
        <begin position="78"/>
        <end position="100"/>
    </location>
</feature>
<dbReference type="Proteomes" id="UP000547209">
    <property type="component" value="Unassembled WGS sequence"/>
</dbReference>
<keyword evidence="6 7" id="KW-0472">Membrane</keyword>
<keyword evidence="5 7" id="KW-1133">Transmembrane helix</keyword>
<dbReference type="Pfam" id="PF16916">
    <property type="entry name" value="ZT_dimer"/>
    <property type="match status" value="1"/>
</dbReference>
<evidence type="ECO:0000259" key="9">
    <source>
        <dbReference type="Pfam" id="PF16916"/>
    </source>
</evidence>
<dbReference type="InterPro" id="IPR058533">
    <property type="entry name" value="Cation_efflux_TM"/>
</dbReference>
<comment type="caution">
    <text evidence="10">The sequence shown here is derived from an EMBL/GenBank/DDBJ whole genome shotgun (WGS) entry which is preliminary data.</text>
</comment>
<reference evidence="10 11" key="1">
    <citation type="submission" date="2020-08" db="EMBL/GenBank/DDBJ databases">
        <title>Cohnella phylogeny.</title>
        <authorList>
            <person name="Dunlap C."/>
        </authorList>
    </citation>
    <scope>NUCLEOTIDE SEQUENCE [LARGE SCALE GENOMIC DNA]</scope>
    <source>
        <strain evidence="10 11">DSM 28246</strain>
    </source>
</reference>
<dbReference type="AlphaFoldDB" id="A0A7X0RV54"/>
<dbReference type="InterPro" id="IPR027470">
    <property type="entry name" value="Cation_efflux_CTD"/>
</dbReference>
<organism evidence="10 11">
    <name type="scientific">Cohnella nanjingensis</name>
    <dbReference type="NCBI Taxonomy" id="1387779"/>
    <lineage>
        <taxon>Bacteria</taxon>
        <taxon>Bacillati</taxon>
        <taxon>Bacillota</taxon>
        <taxon>Bacilli</taxon>
        <taxon>Bacillales</taxon>
        <taxon>Paenibacillaceae</taxon>
        <taxon>Cohnella</taxon>
    </lineage>
</organism>
<dbReference type="GO" id="GO:0016020">
    <property type="term" value="C:membrane"/>
    <property type="evidence" value="ECO:0007669"/>
    <property type="project" value="UniProtKB-SubCell"/>
</dbReference>
<keyword evidence="4 7" id="KW-0812">Transmembrane</keyword>
<feature type="domain" description="Cation efflux protein cytoplasmic" evidence="9">
    <location>
        <begin position="214"/>
        <end position="291"/>
    </location>
</feature>
<protein>
    <submittedName>
        <fullName evidence="10">Cation transporter</fullName>
    </submittedName>
</protein>
<dbReference type="Gene3D" id="3.30.70.1350">
    <property type="entry name" value="Cation efflux protein, cytoplasmic domain"/>
    <property type="match status" value="1"/>
</dbReference>
<dbReference type="NCBIfam" id="TIGR01297">
    <property type="entry name" value="CDF"/>
    <property type="match status" value="1"/>
</dbReference>
<proteinExistence type="inferred from homology"/>
<evidence type="ECO:0000256" key="2">
    <source>
        <dbReference type="ARBA" id="ARBA00008114"/>
    </source>
</evidence>
<evidence type="ECO:0000313" key="11">
    <source>
        <dbReference type="Proteomes" id="UP000547209"/>
    </source>
</evidence>
<dbReference type="SUPFAM" id="SSF161111">
    <property type="entry name" value="Cation efflux protein transmembrane domain-like"/>
    <property type="match status" value="1"/>
</dbReference>
<dbReference type="Pfam" id="PF01545">
    <property type="entry name" value="Cation_efflux"/>
    <property type="match status" value="1"/>
</dbReference>
<evidence type="ECO:0000256" key="6">
    <source>
        <dbReference type="ARBA" id="ARBA00023136"/>
    </source>
</evidence>
<gene>
    <name evidence="10" type="ORF">H7C19_26690</name>
</gene>
<sequence>MTEYRTVHVEHGVKVSLWGLLGLSVCKAAAGWLTGSKALMADACHSAADFAGAATSYMQLRGAGRPVRAAEDRQSSEAVIAVVLSALLLLAGLEMGLSSLRAIASGEDRAPGWGAVVVIAAGMGVREGLVRYKRRHDAKLGIRTETTRADRSDVFASLTALVGTAGAVTGGLLDMPVLYVLDPAAGLVVGVFVIRMGFRQASSAIRAAERRGKDEVDVQTLLEAVQRVDGVVAVDELRAREQGHYVIVEVVIRVNPRITVFEGHDIALRVRRQLTKRFLHVSDASIHVEPYDPGYPYKSNHHEEEVSTLLQ</sequence>
<evidence type="ECO:0000256" key="1">
    <source>
        <dbReference type="ARBA" id="ARBA00004141"/>
    </source>
</evidence>
<dbReference type="GO" id="GO:0008324">
    <property type="term" value="F:monoatomic cation transmembrane transporter activity"/>
    <property type="evidence" value="ECO:0007669"/>
    <property type="project" value="InterPro"/>
</dbReference>
<evidence type="ECO:0000256" key="7">
    <source>
        <dbReference type="SAM" id="Phobius"/>
    </source>
</evidence>
<dbReference type="InterPro" id="IPR050291">
    <property type="entry name" value="CDF_Transporter"/>
</dbReference>
<comment type="similarity">
    <text evidence="2">Belongs to the cation diffusion facilitator (CDF) transporter (TC 2.A.4) family.</text>
</comment>
<dbReference type="SUPFAM" id="SSF160240">
    <property type="entry name" value="Cation efflux protein cytoplasmic domain-like"/>
    <property type="match status" value="1"/>
</dbReference>
<feature type="transmembrane region" description="Helical" evidence="7">
    <location>
        <begin position="153"/>
        <end position="173"/>
    </location>
</feature>
<evidence type="ECO:0000313" key="10">
    <source>
        <dbReference type="EMBL" id="MBB6674277.1"/>
    </source>
</evidence>
<dbReference type="EMBL" id="JACJVP010000045">
    <property type="protein sequence ID" value="MBB6674277.1"/>
    <property type="molecule type" value="Genomic_DNA"/>
</dbReference>
<dbReference type="InterPro" id="IPR002524">
    <property type="entry name" value="Cation_efflux"/>
</dbReference>
<feature type="transmembrane region" description="Helical" evidence="7">
    <location>
        <begin position="112"/>
        <end position="132"/>
    </location>
</feature>
<feature type="domain" description="Cation efflux protein transmembrane" evidence="8">
    <location>
        <begin position="13"/>
        <end position="206"/>
    </location>
</feature>
<dbReference type="InterPro" id="IPR036837">
    <property type="entry name" value="Cation_efflux_CTD_sf"/>
</dbReference>
<dbReference type="InterPro" id="IPR027469">
    <property type="entry name" value="Cation_efflux_TMD_sf"/>
</dbReference>
<dbReference type="PANTHER" id="PTHR43840">
    <property type="entry name" value="MITOCHONDRIAL METAL TRANSPORTER 1-RELATED"/>
    <property type="match status" value="1"/>
</dbReference>
<comment type="subcellular location">
    <subcellularLocation>
        <location evidence="1">Membrane</location>
        <topology evidence="1">Multi-pass membrane protein</topology>
    </subcellularLocation>
</comment>
<keyword evidence="11" id="KW-1185">Reference proteome</keyword>